<keyword evidence="6" id="KW-1185">Reference proteome</keyword>
<dbReference type="InterPro" id="IPR031872">
    <property type="entry name" value="NDC10_II"/>
</dbReference>
<dbReference type="GO" id="GO:0060963">
    <property type="term" value="P:positive regulation of ribosomal protein gene transcription by RNA polymerase II"/>
    <property type="evidence" value="ECO:0007669"/>
    <property type="project" value="TreeGrafter"/>
</dbReference>
<feature type="region of interest" description="Disordered" evidence="1">
    <location>
        <begin position="388"/>
        <end position="407"/>
    </location>
</feature>
<feature type="domain" description="Ndc10" evidence="4">
    <location>
        <begin position="20"/>
        <end position="176"/>
    </location>
</feature>
<dbReference type="STRING" id="35722.A0A0B7N843"/>
<dbReference type="InterPro" id="IPR022210">
    <property type="entry name" value="TF_GCR1-like"/>
</dbReference>
<dbReference type="Pfam" id="PF12550">
    <property type="entry name" value="GCR1_C"/>
    <property type="match status" value="1"/>
</dbReference>
<evidence type="ECO:0000259" key="4">
    <source>
        <dbReference type="Pfam" id="PF16787"/>
    </source>
</evidence>
<dbReference type="Proteomes" id="UP000054107">
    <property type="component" value="Unassembled WGS sequence"/>
</dbReference>
<dbReference type="InterPro" id="IPR052146">
    <property type="entry name" value="HOT1"/>
</dbReference>
<evidence type="ECO:0008006" key="7">
    <source>
        <dbReference type="Google" id="ProtNLM"/>
    </source>
</evidence>
<accession>A0A0B7N843</accession>
<protein>
    <recommendedName>
        <fullName evidence="7">Transcription activator GCR1-like domain-containing protein</fullName>
    </recommendedName>
</protein>
<dbReference type="Gene3D" id="1.10.443.20">
    <property type="entry name" value="Centromere DNA-binding protein complex CBF3 subunit, domain 2"/>
    <property type="match status" value="1"/>
</dbReference>
<dbReference type="AlphaFoldDB" id="A0A0B7N843"/>
<proteinExistence type="predicted"/>
<feature type="signal peptide" evidence="2">
    <location>
        <begin position="1"/>
        <end position="24"/>
    </location>
</feature>
<dbReference type="GO" id="GO:0000978">
    <property type="term" value="F:RNA polymerase II cis-regulatory region sequence-specific DNA binding"/>
    <property type="evidence" value="ECO:0007669"/>
    <property type="project" value="TreeGrafter"/>
</dbReference>
<dbReference type="PANTHER" id="PTHR37784:SF2">
    <property type="entry name" value="HIGH-OSMOLARITY-INDUCED TRANSCRIPTION PROTEIN 1"/>
    <property type="match status" value="1"/>
</dbReference>
<evidence type="ECO:0000256" key="1">
    <source>
        <dbReference type="SAM" id="MobiDB-lite"/>
    </source>
</evidence>
<dbReference type="OrthoDB" id="2287578at2759"/>
<reference evidence="5 6" key="1">
    <citation type="submission" date="2014-09" db="EMBL/GenBank/DDBJ databases">
        <authorList>
            <person name="Ellenberger Sabrina"/>
        </authorList>
    </citation>
    <scope>NUCLEOTIDE SEQUENCE [LARGE SCALE GENOMIC DNA]</scope>
    <source>
        <strain evidence="5 6">CBS 412.66</strain>
    </source>
</reference>
<evidence type="ECO:0000313" key="6">
    <source>
        <dbReference type="Proteomes" id="UP000054107"/>
    </source>
</evidence>
<gene>
    <name evidence="5" type="primary">PARPA_05464.1 scaffold 18353</name>
</gene>
<sequence>MHMEQACGTVLLLNLLCLIKSLKAAFDSINLFVRRKITHVPRGSATKMADNLGVPSSQISRMGQWSQDVMSNSYLDSVPRHLIRKLAGFESDANYYLARAIEEPPAELKRLVFPMADYWYERHTTKNVDQTSGSADGFLLLLKCFQTTFLQDAAAMMDVIPDHPIWKNELFTHPLFLDFRRKVKVHVDAREEPEPELLKKVAPEVQDQLANMNRMISNGFKELARNQQATDALQQTMQQMFNNIVSGRQPLQLSVRLENSSAPTSASASTSTSASASASAYASALVSAPVSTAPVHKMSRGVYTVADLWKEWTLGLDGFWSIQDMDAKYGTAWRKDDRKWYNLRKKEIEAVKKLQNDLGLSPPTAMDTLQRIMSRRNWSLDRLGTELQKGSYDPFSDPKRQKVDDDR</sequence>
<dbReference type="PANTHER" id="PTHR37784">
    <property type="entry name" value="PROTEIN MSN1"/>
    <property type="match status" value="1"/>
</dbReference>
<evidence type="ECO:0000313" key="5">
    <source>
        <dbReference type="EMBL" id="CEP11593.1"/>
    </source>
</evidence>
<keyword evidence="2" id="KW-0732">Signal</keyword>
<name>A0A0B7N843_9FUNG</name>
<feature type="compositionally biased region" description="Basic and acidic residues" evidence="1">
    <location>
        <begin position="396"/>
        <end position="407"/>
    </location>
</feature>
<dbReference type="InterPro" id="IPR038279">
    <property type="entry name" value="Ndc10_dom2_sf"/>
</dbReference>
<dbReference type="GO" id="GO:0000981">
    <property type="term" value="F:DNA-binding transcription factor activity, RNA polymerase II-specific"/>
    <property type="evidence" value="ECO:0007669"/>
    <property type="project" value="TreeGrafter"/>
</dbReference>
<dbReference type="Pfam" id="PF16787">
    <property type="entry name" value="NDC10_II"/>
    <property type="match status" value="1"/>
</dbReference>
<evidence type="ECO:0000256" key="2">
    <source>
        <dbReference type="SAM" id="SignalP"/>
    </source>
</evidence>
<feature type="domain" description="Transcription activator GCR1-like" evidence="3">
    <location>
        <begin position="297"/>
        <end position="371"/>
    </location>
</feature>
<feature type="chain" id="PRO_5002137853" description="Transcription activator GCR1-like domain-containing protein" evidence="2">
    <location>
        <begin position="25"/>
        <end position="407"/>
    </location>
</feature>
<dbReference type="EMBL" id="LN726587">
    <property type="protein sequence ID" value="CEP11593.1"/>
    <property type="molecule type" value="Genomic_DNA"/>
</dbReference>
<organism evidence="5 6">
    <name type="scientific">Parasitella parasitica</name>
    <dbReference type="NCBI Taxonomy" id="35722"/>
    <lineage>
        <taxon>Eukaryota</taxon>
        <taxon>Fungi</taxon>
        <taxon>Fungi incertae sedis</taxon>
        <taxon>Mucoromycota</taxon>
        <taxon>Mucoromycotina</taxon>
        <taxon>Mucoromycetes</taxon>
        <taxon>Mucorales</taxon>
        <taxon>Mucorineae</taxon>
        <taxon>Mucoraceae</taxon>
        <taxon>Parasitella</taxon>
    </lineage>
</organism>
<evidence type="ECO:0000259" key="3">
    <source>
        <dbReference type="Pfam" id="PF12550"/>
    </source>
</evidence>